<evidence type="ECO:0000256" key="1">
    <source>
        <dbReference type="ARBA" id="ARBA00002501"/>
    </source>
</evidence>
<dbReference type="OMA" id="AHAVLCV"/>
<dbReference type="Pfam" id="PF03208">
    <property type="entry name" value="PRA1"/>
    <property type="match status" value="1"/>
</dbReference>
<dbReference type="InterPro" id="IPR004895">
    <property type="entry name" value="Prenylated_rab_accept_PRA1"/>
</dbReference>
<gene>
    <name evidence="8" type="primary">LOC115983593</name>
</gene>
<dbReference type="GO" id="GO:0016192">
    <property type="term" value="P:vesicle-mediated transport"/>
    <property type="evidence" value="ECO:0007669"/>
    <property type="project" value="UniProtKB-ARBA"/>
</dbReference>
<accession>A0A7N2LF14</accession>
<dbReference type="GeneID" id="115983593"/>
<protein>
    <recommendedName>
        <fullName evidence="7">PRA1 family protein</fullName>
    </recommendedName>
</protein>
<keyword evidence="5 7" id="KW-1133">Transmembrane helix</keyword>
<evidence type="ECO:0000313" key="9">
    <source>
        <dbReference type="Proteomes" id="UP000594261"/>
    </source>
</evidence>
<dbReference type="Gramene" id="QL04p029065:mrna">
    <property type="protein sequence ID" value="QL04p029065:mrna:CDS:1"/>
    <property type="gene ID" value="QL04p029065"/>
</dbReference>
<dbReference type="AlphaFoldDB" id="A0A7N2LF14"/>
<keyword evidence="6 7" id="KW-0472">Membrane</keyword>
<dbReference type="PANTHER" id="PTHR38519">
    <property type="entry name" value="PRA1 FAMILY PROTEIN"/>
    <property type="match status" value="1"/>
</dbReference>
<reference evidence="8 9" key="1">
    <citation type="journal article" date="2016" name="G3 (Bethesda)">
        <title>First Draft Assembly and Annotation of the Genome of a California Endemic Oak Quercus lobata Nee (Fagaceae).</title>
        <authorList>
            <person name="Sork V.L."/>
            <person name="Fitz-Gibbon S.T."/>
            <person name="Puiu D."/>
            <person name="Crepeau M."/>
            <person name="Gugger P.F."/>
            <person name="Sherman R."/>
            <person name="Stevens K."/>
            <person name="Langley C.H."/>
            <person name="Pellegrini M."/>
            <person name="Salzberg S.L."/>
        </authorList>
    </citation>
    <scope>NUCLEOTIDE SEQUENCE [LARGE SCALE GENOMIC DNA]</scope>
    <source>
        <strain evidence="8 9">cv. SW786</strain>
    </source>
</reference>
<dbReference type="Proteomes" id="UP000594261">
    <property type="component" value="Chromosome 4"/>
</dbReference>
<sequence length="174" mass="19525">MASYGTQPDDSKDSTQKMRNDSMPRYLLRFVRNLRYFGLYYALILWNILFISFVPWSKVSLILLVIITIVTSLHLTLLLRALPISVVLHRIIDKRLVVLLSLLAIVSGVELILTRAAIQLLIILTCGIQILWVHAFLRISDDPSVDEEAFAAGELVPLVHGKTGDVDIESQASV</sequence>
<evidence type="ECO:0000256" key="3">
    <source>
        <dbReference type="ARBA" id="ARBA00006483"/>
    </source>
</evidence>
<dbReference type="GO" id="GO:0016020">
    <property type="term" value="C:membrane"/>
    <property type="evidence" value="ECO:0007669"/>
    <property type="project" value="UniProtKB-SubCell"/>
</dbReference>
<name>A0A7N2LF14_QUELO</name>
<evidence type="ECO:0000313" key="8">
    <source>
        <dbReference type="EnsemblPlants" id="QL04p029065:mrna:CDS:1"/>
    </source>
</evidence>
<feature type="transmembrane region" description="Helical" evidence="7">
    <location>
        <begin position="96"/>
        <end position="113"/>
    </location>
</feature>
<comment type="similarity">
    <text evidence="3 7">Belongs to the PRA1 family.</text>
</comment>
<evidence type="ECO:0000256" key="4">
    <source>
        <dbReference type="ARBA" id="ARBA00022692"/>
    </source>
</evidence>
<feature type="transmembrane region" description="Helical" evidence="7">
    <location>
        <begin position="62"/>
        <end position="84"/>
    </location>
</feature>
<proteinExistence type="inferred from homology"/>
<comment type="subcellular location">
    <subcellularLocation>
        <location evidence="2">Endomembrane system</location>
        <topology evidence="2">Multi-pass membrane protein</topology>
    </subcellularLocation>
    <subcellularLocation>
        <location evidence="7">Membrane</location>
        <topology evidence="7">Multi-pass membrane protein</topology>
    </subcellularLocation>
</comment>
<dbReference type="KEGG" id="qlo:115983593"/>
<feature type="transmembrane region" description="Helical" evidence="7">
    <location>
        <begin position="34"/>
        <end position="56"/>
    </location>
</feature>
<dbReference type="PANTHER" id="PTHR38519:SF3">
    <property type="entry name" value="PRA1 FAMILY PROTEIN"/>
    <property type="match status" value="1"/>
</dbReference>
<dbReference type="GO" id="GO:0005783">
    <property type="term" value="C:endoplasmic reticulum"/>
    <property type="evidence" value="ECO:0007669"/>
    <property type="project" value="UniProtKB-ARBA"/>
</dbReference>
<keyword evidence="7" id="KW-0813">Transport</keyword>
<dbReference type="EMBL" id="LRBV02000004">
    <property type="status" value="NOT_ANNOTATED_CDS"/>
    <property type="molecule type" value="Genomic_DNA"/>
</dbReference>
<comment type="function">
    <text evidence="1 7">May be involved in both secretory and endocytic intracellular trafficking in the endosomal/prevacuolar compartments.</text>
</comment>
<keyword evidence="9" id="KW-1185">Reference proteome</keyword>
<evidence type="ECO:0000256" key="7">
    <source>
        <dbReference type="RuleBase" id="RU363107"/>
    </source>
</evidence>
<dbReference type="EnsemblPlants" id="QL04p029065:mrna">
    <property type="protein sequence ID" value="QL04p029065:mrna:CDS:1"/>
    <property type="gene ID" value="QL04p029065"/>
</dbReference>
<evidence type="ECO:0000256" key="2">
    <source>
        <dbReference type="ARBA" id="ARBA00004127"/>
    </source>
</evidence>
<dbReference type="OrthoDB" id="1671701at2759"/>
<evidence type="ECO:0000256" key="5">
    <source>
        <dbReference type="ARBA" id="ARBA00022989"/>
    </source>
</evidence>
<dbReference type="RefSeq" id="XP_030962174.1">
    <property type="nucleotide sequence ID" value="XM_031106314.1"/>
</dbReference>
<keyword evidence="4 7" id="KW-0812">Transmembrane</keyword>
<evidence type="ECO:0000256" key="6">
    <source>
        <dbReference type="ARBA" id="ARBA00023136"/>
    </source>
</evidence>
<reference evidence="8" key="2">
    <citation type="submission" date="2021-01" db="UniProtKB">
        <authorList>
            <consortium name="EnsemblPlants"/>
        </authorList>
    </citation>
    <scope>IDENTIFICATION</scope>
</reference>
<organism evidence="8 9">
    <name type="scientific">Quercus lobata</name>
    <name type="common">Valley oak</name>
    <dbReference type="NCBI Taxonomy" id="97700"/>
    <lineage>
        <taxon>Eukaryota</taxon>
        <taxon>Viridiplantae</taxon>
        <taxon>Streptophyta</taxon>
        <taxon>Embryophyta</taxon>
        <taxon>Tracheophyta</taxon>
        <taxon>Spermatophyta</taxon>
        <taxon>Magnoliopsida</taxon>
        <taxon>eudicotyledons</taxon>
        <taxon>Gunneridae</taxon>
        <taxon>Pentapetalae</taxon>
        <taxon>rosids</taxon>
        <taxon>fabids</taxon>
        <taxon>Fagales</taxon>
        <taxon>Fagaceae</taxon>
        <taxon>Quercus</taxon>
    </lineage>
</organism>
<dbReference type="InParanoid" id="A0A7N2LF14"/>